<dbReference type="SMART" id="SM00493">
    <property type="entry name" value="TOPRIM"/>
    <property type="match status" value="1"/>
</dbReference>
<dbReference type="Gene3D" id="3.40.1360.10">
    <property type="match status" value="1"/>
</dbReference>
<dbReference type="HAMAP" id="MF_00974">
    <property type="entry name" value="DNA_primase_DnaG"/>
    <property type="match status" value="1"/>
</dbReference>
<evidence type="ECO:0000313" key="16">
    <source>
        <dbReference type="EMBL" id="PSB04821.1"/>
    </source>
</evidence>
<keyword evidence="11 12" id="KW-0804">Transcription</keyword>
<dbReference type="GO" id="GO:0006269">
    <property type="term" value="P:DNA replication, synthesis of primer"/>
    <property type="evidence" value="ECO:0007669"/>
    <property type="project" value="UniProtKB-UniRule"/>
</dbReference>
<evidence type="ECO:0000313" key="17">
    <source>
        <dbReference type="Proteomes" id="UP000238762"/>
    </source>
</evidence>
<keyword evidence="5 12" id="KW-0235">DNA replication</keyword>
<dbReference type="Pfam" id="PF13155">
    <property type="entry name" value="Toprim_2"/>
    <property type="match status" value="1"/>
</dbReference>
<dbReference type="InterPro" id="IPR006171">
    <property type="entry name" value="TOPRIM_dom"/>
</dbReference>
<dbReference type="PANTHER" id="PTHR30313:SF2">
    <property type="entry name" value="DNA PRIMASE"/>
    <property type="match status" value="1"/>
</dbReference>
<keyword evidence="3 12" id="KW-0808">Transferase</keyword>
<dbReference type="InterPro" id="IPR002694">
    <property type="entry name" value="Znf_CHC2"/>
</dbReference>
<evidence type="ECO:0000256" key="2">
    <source>
        <dbReference type="ARBA" id="ARBA00022515"/>
    </source>
</evidence>
<dbReference type="GO" id="GO:0003899">
    <property type="term" value="F:DNA-directed RNA polymerase activity"/>
    <property type="evidence" value="ECO:0007669"/>
    <property type="project" value="UniProtKB-UniRule"/>
</dbReference>
<keyword evidence="6 12" id="KW-0479">Metal-binding</keyword>
<sequence>MSITRLHPETIEQVKQRVDIVDVVSEHVVLKKRGKDYLGLCPFHGEKSPSFSVSPTKQMYYCFGCQAGGNAINFLMEIGKQSFAEVVVDLAKRYQVPIQALDPQEGQELQRKLSQRELLYEIVALASKFYEHALQQPQGAVAFTYLRQERRLSPETIQKFQLGYAPAGWDTLYRYLIEQKRYSVQLVEQAGLIIPRQSGSGYYDRFRDRLMVPIHDNQGRVIGFGGRTLTDEQPKYLNSPETDLFDKGKTLFALDRAKNAISQQDRAVVVEGYFDAIALHAAGIECVVACLGTALSLAQMRQLVRYTESKQIILNFDADRAGNTAAARAISEVADLANRGEIMLRVLNLPDGKDADEFLKSRLEGKVEYEQLLTTAPLWIDWQISRIVSDRQLSQADEFQQVSQQLVKLLSQITDSNTRTHYLQHCAQLLSQGEVRVVPLLLENLQTQVKRLMRSRSGTLWAGFPQSVAPISLIKTESPGYLSKIAEELLLRLYFHSPEQRQEIVNGIEARRLLDNLHHELLWGKLLNFPTNFTDKRDANALFSWLQEETKAYPQILENIAHLWYLDEKAEQEMQRGALVVRAAIATLEMVKCEQQKRYCLQKWLASDTPESTKEFYYQQFYSVQQRIAQLEAERQFDLSDLTQVF</sequence>
<feature type="domain" description="Toprim" evidence="15">
    <location>
        <begin position="265"/>
        <end position="350"/>
    </location>
</feature>
<comment type="function">
    <text evidence="12 13">RNA polymerase that catalyzes the synthesis of short RNA molecules used as primers for DNA polymerase during DNA replication.</text>
</comment>
<evidence type="ECO:0000256" key="14">
    <source>
        <dbReference type="PIRSR" id="PIRSR002811-1"/>
    </source>
</evidence>
<dbReference type="SMART" id="SM00400">
    <property type="entry name" value="ZnF_CHCC"/>
    <property type="match status" value="1"/>
</dbReference>
<evidence type="ECO:0000256" key="11">
    <source>
        <dbReference type="ARBA" id="ARBA00023163"/>
    </source>
</evidence>
<keyword evidence="8 12" id="KW-0862">Zinc</keyword>
<dbReference type="EC" id="2.7.7.101" evidence="12"/>
<evidence type="ECO:0000256" key="9">
    <source>
        <dbReference type="ARBA" id="ARBA00022842"/>
    </source>
</evidence>
<evidence type="ECO:0000256" key="12">
    <source>
        <dbReference type="HAMAP-Rule" id="MF_00974"/>
    </source>
</evidence>
<evidence type="ECO:0000259" key="15">
    <source>
        <dbReference type="PROSITE" id="PS50880"/>
    </source>
</evidence>
<dbReference type="PROSITE" id="PS50880">
    <property type="entry name" value="TOPRIM"/>
    <property type="match status" value="1"/>
</dbReference>
<evidence type="ECO:0000256" key="3">
    <source>
        <dbReference type="ARBA" id="ARBA00022679"/>
    </source>
</evidence>
<dbReference type="CDD" id="cd03364">
    <property type="entry name" value="TOPRIM_DnaG_primases"/>
    <property type="match status" value="1"/>
</dbReference>
<evidence type="ECO:0000256" key="5">
    <source>
        <dbReference type="ARBA" id="ARBA00022705"/>
    </source>
</evidence>
<comment type="similarity">
    <text evidence="12 13">Belongs to the DnaG primase family.</text>
</comment>
<dbReference type="GO" id="GO:1990077">
    <property type="term" value="C:primosome complex"/>
    <property type="evidence" value="ECO:0007669"/>
    <property type="project" value="UniProtKB-KW"/>
</dbReference>
<name>A0A2T1C9A2_9CYAN</name>
<keyword evidence="4 12" id="KW-0548">Nucleotidyltransferase</keyword>
<comment type="subunit">
    <text evidence="12">Monomer. Interacts with DnaB.</text>
</comment>
<dbReference type="NCBIfam" id="TIGR01391">
    <property type="entry name" value="dnaG"/>
    <property type="match status" value="1"/>
</dbReference>
<protein>
    <recommendedName>
        <fullName evidence="12 13">DNA primase</fullName>
        <ecNumber evidence="12">2.7.7.101</ecNumber>
    </recommendedName>
</protein>
<dbReference type="SUPFAM" id="SSF57783">
    <property type="entry name" value="Zinc beta-ribbon"/>
    <property type="match status" value="1"/>
</dbReference>
<comment type="domain">
    <text evidence="12">Contains an N-terminal zinc-binding domain, a central core domain that contains the primase activity, and a C-terminal DnaB-binding domain.</text>
</comment>
<evidence type="ECO:0000256" key="7">
    <source>
        <dbReference type="ARBA" id="ARBA00022771"/>
    </source>
</evidence>
<dbReference type="InterPro" id="IPR036977">
    <property type="entry name" value="DNA_primase_Znf_CHC2"/>
</dbReference>
<reference evidence="16 17" key="1">
    <citation type="submission" date="2018-02" db="EMBL/GenBank/DDBJ databases">
        <authorList>
            <person name="Cohen D.B."/>
            <person name="Kent A.D."/>
        </authorList>
    </citation>
    <scope>NUCLEOTIDE SEQUENCE [LARGE SCALE GENOMIC DNA]</scope>
    <source>
        <strain evidence="16 17">CCAP 1448/3</strain>
    </source>
</reference>
<dbReference type="InterPro" id="IPR037068">
    <property type="entry name" value="DNA_primase_core_N_sf"/>
</dbReference>
<keyword evidence="10 12" id="KW-0238">DNA-binding</keyword>
<keyword evidence="2 12" id="KW-0639">Primosome</keyword>
<dbReference type="GO" id="GO:0003677">
    <property type="term" value="F:DNA binding"/>
    <property type="evidence" value="ECO:0007669"/>
    <property type="project" value="UniProtKB-KW"/>
</dbReference>
<dbReference type="Pfam" id="PF10410">
    <property type="entry name" value="DnaB_bind"/>
    <property type="match status" value="1"/>
</dbReference>
<evidence type="ECO:0000256" key="1">
    <source>
        <dbReference type="ARBA" id="ARBA00022478"/>
    </source>
</evidence>
<dbReference type="InterPro" id="IPR034151">
    <property type="entry name" value="TOPRIM_DnaG_bac"/>
</dbReference>
<dbReference type="GO" id="GO:0008270">
    <property type="term" value="F:zinc ion binding"/>
    <property type="evidence" value="ECO:0007669"/>
    <property type="project" value="UniProtKB-UniRule"/>
</dbReference>
<dbReference type="Proteomes" id="UP000238762">
    <property type="component" value="Unassembled WGS sequence"/>
</dbReference>
<comment type="catalytic activity">
    <reaction evidence="12">
        <text>ssDNA + n NTP = ssDNA/pppN(pN)n-1 hybrid + (n-1) diphosphate.</text>
        <dbReference type="EC" id="2.7.7.101"/>
    </reaction>
</comment>
<evidence type="ECO:0000256" key="8">
    <source>
        <dbReference type="ARBA" id="ARBA00022833"/>
    </source>
</evidence>
<keyword evidence="1 12" id="KW-0240">DNA-directed RNA polymerase</keyword>
<dbReference type="Gene3D" id="3.90.980.10">
    <property type="entry name" value="DNA primase, catalytic core, N-terminal domain"/>
    <property type="match status" value="1"/>
</dbReference>
<dbReference type="InterPro" id="IPR030846">
    <property type="entry name" value="DnaG_bac"/>
</dbReference>
<keyword evidence="9" id="KW-0460">Magnesium</keyword>
<evidence type="ECO:0000256" key="13">
    <source>
        <dbReference type="PIRNR" id="PIRNR002811"/>
    </source>
</evidence>
<dbReference type="EMBL" id="PVWJ01000007">
    <property type="protein sequence ID" value="PSB04821.1"/>
    <property type="molecule type" value="Genomic_DNA"/>
</dbReference>
<dbReference type="OrthoDB" id="9803773at2"/>
<dbReference type="Pfam" id="PF08275">
    <property type="entry name" value="DNAG_N"/>
    <property type="match status" value="1"/>
</dbReference>
<dbReference type="FunFam" id="3.90.980.10:FF:000001">
    <property type="entry name" value="DNA primase"/>
    <property type="match status" value="1"/>
</dbReference>
<proteinExistence type="inferred from homology"/>
<comment type="caution">
    <text evidence="16">The sequence shown here is derived from an EMBL/GenBank/DDBJ whole genome shotgun (WGS) entry which is preliminary data.</text>
</comment>
<dbReference type="RefSeq" id="WP_106287056.1">
    <property type="nucleotide sequence ID" value="NZ_CAWNTC010000151.1"/>
</dbReference>
<dbReference type="Gene3D" id="3.90.580.10">
    <property type="entry name" value="Zinc finger, CHC2-type domain"/>
    <property type="match status" value="1"/>
</dbReference>
<keyword evidence="7 12" id="KW-0863">Zinc-finger</keyword>
<feature type="zinc finger region" description="CHC2-type" evidence="12 14">
    <location>
        <begin position="41"/>
        <end position="65"/>
    </location>
</feature>
<dbReference type="PIRSF" id="PIRSF002811">
    <property type="entry name" value="DnaG"/>
    <property type="match status" value="1"/>
</dbReference>
<organism evidence="16 17">
    <name type="scientific">Merismopedia glauca CCAP 1448/3</name>
    <dbReference type="NCBI Taxonomy" id="1296344"/>
    <lineage>
        <taxon>Bacteria</taxon>
        <taxon>Bacillati</taxon>
        <taxon>Cyanobacteriota</taxon>
        <taxon>Cyanophyceae</taxon>
        <taxon>Synechococcales</taxon>
        <taxon>Merismopediaceae</taxon>
        <taxon>Merismopedia</taxon>
    </lineage>
</organism>
<dbReference type="SUPFAM" id="SSF56731">
    <property type="entry name" value="DNA primase core"/>
    <property type="match status" value="1"/>
</dbReference>
<dbReference type="FunFam" id="3.90.580.10:FF:000001">
    <property type="entry name" value="DNA primase"/>
    <property type="match status" value="1"/>
</dbReference>
<dbReference type="InterPro" id="IPR050219">
    <property type="entry name" value="DnaG_primase"/>
</dbReference>
<comment type="cofactor">
    <cofactor evidence="12 13 14">
        <name>Zn(2+)</name>
        <dbReference type="ChEBI" id="CHEBI:29105"/>
    </cofactor>
    <text evidence="12 13 14">Binds 1 zinc ion per monomer.</text>
</comment>
<dbReference type="PANTHER" id="PTHR30313">
    <property type="entry name" value="DNA PRIMASE"/>
    <property type="match status" value="1"/>
</dbReference>
<evidence type="ECO:0000256" key="4">
    <source>
        <dbReference type="ARBA" id="ARBA00022695"/>
    </source>
</evidence>
<accession>A0A2T1C9A2</accession>
<dbReference type="InterPro" id="IPR019475">
    <property type="entry name" value="DNA_primase_DnaB-bd"/>
</dbReference>
<dbReference type="FunFam" id="3.40.1360.10:FF:000002">
    <property type="entry name" value="DNA primase"/>
    <property type="match status" value="1"/>
</dbReference>
<dbReference type="Pfam" id="PF01807">
    <property type="entry name" value="Zn_ribbon_DnaG"/>
    <property type="match status" value="1"/>
</dbReference>
<keyword evidence="17" id="KW-1185">Reference proteome</keyword>
<evidence type="ECO:0000256" key="10">
    <source>
        <dbReference type="ARBA" id="ARBA00023125"/>
    </source>
</evidence>
<gene>
    <name evidence="12" type="primary">dnaG</name>
    <name evidence="16" type="ORF">C7B64_02355</name>
</gene>
<dbReference type="AlphaFoldDB" id="A0A2T1C9A2"/>
<dbReference type="InterPro" id="IPR013264">
    <property type="entry name" value="DNAG_N"/>
</dbReference>
<evidence type="ECO:0000256" key="6">
    <source>
        <dbReference type="ARBA" id="ARBA00022723"/>
    </source>
</evidence>
<reference evidence="16 17" key="2">
    <citation type="submission" date="2018-03" db="EMBL/GenBank/DDBJ databases">
        <title>The ancient ancestry and fast evolution of plastids.</title>
        <authorList>
            <person name="Moore K.R."/>
            <person name="Magnabosco C."/>
            <person name="Momper L."/>
            <person name="Gold D.A."/>
            <person name="Bosak T."/>
            <person name="Fournier G.P."/>
        </authorList>
    </citation>
    <scope>NUCLEOTIDE SEQUENCE [LARGE SCALE GENOMIC DNA]</scope>
    <source>
        <strain evidence="16 17">CCAP 1448/3</strain>
    </source>
</reference>
<dbReference type="GO" id="GO:0000428">
    <property type="term" value="C:DNA-directed RNA polymerase complex"/>
    <property type="evidence" value="ECO:0007669"/>
    <property type="project" value="UniProtKB-KW"/>
</dbReference>
<dbReference type="GO" id="GO:0005737">
    <property type="term" value="C:cytoplasm"/>
    <property type="evidence" value="ECO:0007669"/>
    <property type="project" value="TreeGrafter"/>
</dbReference>
<dbReference type="InterPro" id="IPR006295">
    <property type="entry name" value="DNA_primase_DnaG"/>
</dbReference>